<dbReference type="SUPFAM" id="SSF48150">
    <property type="entry name" value="DNA-glycosylase"/>
    <property type="match status" value="1"/>
</dbReference>
<dbReference type="PANTHER" id="PTHR47203">
    <property type="match status" value="1"/>
</dbReference>
<dbReference type="Pfam" id="PF00730">
    <property type="entry name" value="HhH-GPD"/>
    <property type="match status" value="1"/>
</dbReference>
<feature type="region of interest" description="Disordered" evidence="1">
    <location>
        <begin position="59"/>
        <end position="79"/>
    </location>
</feature>
<evidence type="ECO:0000313" key="3">
    <source>
        <dbReference type="EMBL" id="KAG5167809.1"/>
    </source>
</evidence>
<dbReference type="Gene3D" id="1.10.340.30">
    <property type="entry name" value="Hypothetical protein, domain 2"/>
    <property type="match status" value="1"/>
</dbReference>
<accession>A0A8H8CKA0</accession>
<comment type="caution">
    <text evidence="3">The sequence shown here is derived from an EMBL/GenBank/DDBJ whole genome shotgun (WGS) entry which is preliminary data.</text>
</comment>
<gene>
    <name evidence="3" type="ORF">JR316_006400</name>
</gene>
<evidence type="ECO:0000256" key="1">
    <source>
        <dbReference type="SAM" id="MobiDB-lite"/>
    </source>
</evidence>
<dbReference type="SMART" id="SM00478">
    <property type="entry name" value="ENDO3c"/>
    <property type="match status" value="1"/>
</dbReference>
<protein>
    <recommendedName>
        <fullName evidence="2">HhH-GPD domain-containing protein</fullName>
    </recommendedName>
</protein>
<proteinExistence type="predicted"/>
<sequence>MGVFRRVRREGAVPKRPTTPQKVKLHAAYVDKSPFPRFAHPTADEAFEVYDLLSEAHGTPDLVRRDPTASSSGAETGAEVPNVLESLIGTILSQNTSSGNTNKAKKGLDSAFGRNNFAAVAEAPTEQVIDAIRPGGLAKAKAAFIQKMLRSVKEKRGDYSLQHLAAVEDGERMTDHEIMSELISFDGVGLKTASCVMLFCLGRDSFAVDTHIFRLSKLLGWMPLYADVIRTQVHLDQCIPNELKYGLHVLMIQHGRTCKGCKNRWSKEPCILKSYVDDIKLKASKK</sequence>
<dbReference type="CDD" id="cd00056">
    <property type="entry name" value="ENDO3c"/>
    <property type="match status" value="1"/>
</dbReference>
<dbReference type="InterPro" id="IPR023170">
    <property type="entry name" value="HhH_base_excis_C"/>
</dbReference>
<dbReference type="AlphaFoldDB" id="A0A8H8CKA0"/>
<name>A0A8H8CKA0_PSICU</name>
<evidence type="ECO:0000259" key="2">
    <source>
        <dbReference type="SMART" id="SM00478"/>
    </source>
</evidence>
<dbReference type="Gene3D" id="1.10.1670.10">
    <property type="entry name" value="Helix-hairpin-Helix base-excision DNA repair enzymes (C-terminal)"/>
    <property type="match status" value="1"/>
</dbReference>
<dbReference type="GO" id="GO:0006285">
    <property type="term" value="P:base-excision repair, AP site formation"/>
    <property type="evidence" value="ECO:0007669"/>
    <property type="project" value="UniProtKB-ARBA"/>
</dbReference>
<dbReference type="InterPro" id="IPR011257">
    <property type="entry name" value="DNA_glycosylase"/>
</dbReference>
<dbReference type="InterPro" id="IPR003265">
    <property type="entry name" value="HhH-GPD_domain"/>
</dbReference>
<feature type="domain" description="HhH-GPD" evidence="2">
    <location>
        <begin position="92"/>
        <end position="257"/>
    </location>
</feature>
<dbReference type="OrthoDB" id="5607at2759"/>
<dbReference type="EMBL" id="JAFIQS010000006">
    <property type="protein sequence ID" value="KAG5167809.1"/>
    <property type="molecule type" value="Genomic_DNA"/>
</dbReference>
<dbReference type="PANTHER" id="PTHR47203:SF1">
    <property type="entry name" value="HYPOTHETICAL BASE EXCISION DNA REPAIR PROTEIN (EUROFUNG)"/>
    <property type="match status" value="1"/>
</dbReference>
<dbReference type="GO" id="GO:0000702">
    <property type="term" value="F:oxidized base lesion DNA N-glycosylase activity"/>
    <property type="evidence" value="ECO:0007669"/>
    <property type="project" value="UniProtKB-ARBA"/>
</dbReference>
<organism evidence="3">
    <name type="scientific">Psilocybe cubensis</name>
    <name type="common">Psychedelic mushroom</name>
    <name type="synonym">Stropharia cubensis</name>
    <dbReference type="NCBI Taxonomy" id="181762"/>
    <lineage>
        <taxon>Eukaryota</taxon>
        <taxon>Fungi</taxon>
        <taxon>Dikarya</taxon>
        <taxon>Basidiomycota</taxon>
        <taxon>Agaricomycotina</taxon>
        <taxon>Agaricomycetes</taxon>
        <taxon>Agaricomycetidae</taxon>
        <taxon>Agaricales</taxon>
        <taxon>Agaricineae</taxon>
        <taxon>Strophariaceae</taxon>
        <taxon>Psilocybe</taxon>
    </lineage>
</organism>
<reference evidence="3" key="1">
    <citation type="submission" date="2021-02" db="EMBL/GenBank/DDBJ databases">
        <title>Psilocybe cubensis genome.</title>
        <authorList>
            <person name="Mckernan K.J."/>
            <person name="Crawford S."/>
            <person name="Trippe A."/>
            <person name="Kane L.T."/>
            <person name="Mclaughlin S."/>
        </authorList>
    </citation>
    <scope>NUCLEOTIDE SEQUENCE [LARGE SCALE GENOMIC DNA]</scope>
    <source>
        <strain evidence="3">MGC-MH-2018</strain>
    </source>
</reference>